<evidence type="ECO:0000313" key="1">
    <source>
        <dbReference type="EMBL" id="KMM34027.1"/>
    </source>
</evidence>
<organism evidence="1 2">
    <name type="scientific">Parabacteroides goldsteinii</name>
    <dbReference type="NCBI Taxonomy" id="328812"/>
    <lineage>
        <taxon>Bacteria</taxon>
        <taxon>Pseudomonadati</taxon>
        <taxon>Bacteroidota</taxon>
        <taxon>Bacteroidia</taxon>
        <taxon>Bacteroidales</taxon>
        <taxon>Tannerellaceae</taxon>
        <taxon>Parabacteroides</taxon>
    </lineage>
</organism>
<proteinExistence type="predicted"/>
<accession>A0A0J6FHR5</accession>
<dbReference type="AlphaFoldDB" id="A0A0J6FHR5"/>
<protein>
    <submittedName>
        <fullName evidence="1">Uncharacterized protein</fullName>
    </submittedName>
</protein>
<name>A0A0J6FHR5_9BACT</name>
<evidence type="ECO:0000313" key="2">
    <source>
        <dbReference type="Proteomes" id="UP000036166"/>
    </source>
</evidence>
<dbReference type="PATRIC" id="fig|328812.4.peg.2347"/>
<dbReference type="Proteomes" id="UP000036166">
    <property type="component" value="Unassembled WGS sequence"/>
</dbReference>
<comment type="caution">
    <text evidence="1">The sequence shown here is derived from an EMBL/GenBank/DDBJ whole genome shotgun (WGS) entry which is preliminary data.</text>
</comment>
<dbReference type="EMBL" id="LFJV01000024">
    <property type="protein sequence ID" value="KMM34027.1"/>
    <property type="molecule type" value="Genomic_DNA"/>
</dbReference>
<gene>
    <name evidence="1" type="ORF">ACM15_08960</name>
</gene>
<reference evidence="1 2" key="1">
    <citation type="submission" date="2015-06" db="EMBL/GenBank/DDBJ databases">
        <title>Draft Genome Sequence of Parabacteroides goldsteinii with Putative Novel Metallo-Beta-Lactamases Isolated from a Blood Culture from a Human Patient.</title>
        <authorList>
            <person name="Krogh T.J."/>
            <person name="Agergaard C.N."/>
            <person name="Moller-Jensen J."/>
            <person name="Justesen U.S."/>
        </authorList>
    </citation>
    <scope>NUCLEOTIDE SEQUENCE [LARGE SCALE GENOMIC DNA]</scope>
    <source>
        <strain evidence="1 2">910340</strain>
    </source>
</reference>
<sequence length="76" mass="9069">MLKTSRFKAPFAFKFPSVFDAWNGVRTKAEWRETRVKTGSDRLYTVKVSKKTRSSIVHFIYGYLVYIRRRRGLFNT</sequence>